<gene>
    <name evidence="1" type="ORF">Pan216_35670</name>
</gene>
<dbReference type="RefSeq" id="WP_145259622.1">
    <property type="nucleotide sequence ID" value="NZ_CP036279.1"/>
</dbReference>
<accession>A0A518B6T1</accession>
<evidence type="ECO:0000313" key="2">
    <source>
        <dbReference type="Proteomes" id="UP000317093"/>
    </source>
</evidence>
<dbReference type="EMBL" id="CP036279">
    <property type="protein sequence ID" value="QDU62698.1"/>
    <property type="molecule type" value="Genomic_DNA"/>
</dbReference>
<protein>
    <submittedName>
        <fullName evidence="1">Uncharacterized protein</fullName>
    </submittedName>
</protein>
<evidence type="ECO:0000313" key="1">
    <source>
        <dbReference type="EMBL" id="QDU62698.1"/>
    </source>
</evidence>
<name>A0A518B6T1_9BACT</name>
<dbReference type="AlphaFoldDB" id="A0A518B6T1"/>
<keyword evidence="2" id="KW-1185">Reference proteome</keyword>
<reference evidence="1 2" key="1">
    <citation type="submission" date="2019-02" db="EMBL/GenBank/DDBJ databases">
        <title>Deep-cultivation of Planctomycetes and their phenomic and genomic characterization uncovers novel biology.</title>
        <authorList>
            <person name="Wiegand S."/>
            <person name="Jogler M."/>
            <person name="Boedeker C."/>
            <person name="Pinto D."/>
            <person name="Vollmers J."/>
            <person name="Rivas-Marin E."/>
            <person name="Kohn T."/>
            <person name="Peeters S.H."/>
            <person name="Heuer A."/>
            <person name="Rast P."/>
            <person name="Oberbeckmann S."/>
            <person name="Bunk B."/>
            <person name="Jeske O."/>
            <person name="Meyerdierks A."/>
            <person name="Storesund J.E."/>
            <person name="Kallscheuer N."/>
            <person name="Luecker S."/>
            <person name="Lage O.M."/>
            <person name="Pohl T."/>
            <person name="Merkel B.J."/>
            <person name="Hornburger P."/>
            <person name="Mueller R.-W."/>
            <person name="Bruemmer F."/>
            <person name="Labrenz M."/>
            <person name="Spormann A.M."/>
            <person name="Op den Camp H."/>
            <person name="Overmann J."/>
            <person name="Amann R."/>
            <person name="Jetten M.S.M."/>
            <person name="Mascher T."/>
            <person name="Medema M.H."/>
            <person name="Devos D.P."/>
            <person name="Kaster A.-K."/>
            <person name="Ovreas L."/>
            <person name="Rohde M."/>
            <person name="Galperin M.Y."/>
            <person name="Jogler C."/>
        </authorList>
    </citation>
    <scope>NUCLEOTIDE SEQUENCE [LARGE SCALE GENOMIC DNA]</scope>
    <source>
        <strain evidence="1 2">Pan216</strain>
    </source>
</reference>
<organism evidence="1 2">
    <name type="scientific">Kolteria novifilia</name>
    <dbReference type="NCBI Taxonomy" id="2527975"/>
    <lineage>
        <taxon>Bacteria</taxon>
        <taxon>Pseudomonadati</taxon>
        <taxon>Planctomycetota</taxon>
        <taxon>Planctomycetia</taxon>
        <taxon>Kolteriales</taxon>
        <taxon>Kolteriaceae</taxon>
        <taxon>Kolteria</taxon>
    </lineage>
</organism>
<dbReference type="KEGG" id="knv:Pan216_35670"/>
<sequence>MFRAPIGTIAIRVNPDVLNNDFLAVGSIFHEMFEIYKVKRLFEENGPMAIRQLREFVKTSSKLDGGGEYHRAARALQGELEAWLLEQGTYKFIN</sequence>
<proteinExistence type="predicted"/>
<dbReference type="Proteomes" id="UP000317093">
    <property type="component" value="Chromosome"/>
</dbReference>